<keyword evidence="3" id="KW-1185">Reference proteome</keyword>
<evidence type="ECO:0008006" key="4">
    <source>
        <dbReference type="Google" id="ProtNLM"/>
    </source>
</evidence>
<evidence type="ECO:0000313" key="2">
    <source>
        <dbReference type="EMBL" id="WMV29786.1"/>
    </source>
</evidence>
<feature type="compositionally biased region" description="Basic and acidic residues" evidence="1">
    <location>
        <begin position="50"/>
        <end position="63"/>
    </location>
</feature>
<dbReference type="Proteomes" id="UP001234989">
    <property type="component" value="Chromosome 5"/>
</dbReference>
<feature type="non-terminal residue" evidence="2">
    <location>
        <position position="132"/>
    </location>
</feature>
<accession>A0AAF0R0F0</accession>
<sequence>MNTNVNFAALRLRDFSRMNPPVFLGSKVGEDPQEDISRLMVYAQQMEEEKLQDKNREVKRARTGDGNFFNARSDGQGRTRFKQRFSNQGCSSAAPRVHNDRVSNPKPQRGNSSGSYVARPNCAKCGRKHEGK</sequence>
<proteinExistence type="predicted"/>
<protein>
    <recommendedName>
        <fullName evidence="4">Gag-pol polyprotein</fullName>
    </recommendedName>
</protein>
<reference evidence="2" key="1">
    <citation type="submission" date="2023-08" db="EMBL/GenBank/DDBJ databases">
        <title>A de novo genome assembly of Solanum verrucosum Schlechtendal, a Mexican diploid species geographically isolated from the other diploid A-genome species in potato relatives.</title>
        <authorList>
            <person name="Hosaka K."/>
        </authorList>
    </citation>
    <scope>NUCLEOTIDE SEQUENCE</scope>
    <source>
        <tissue evidence="2">Young leaves</tissue>
    </source>
</reference>
<evidence type="ECO:0000313" key="3">
    <source>
        <dbReference type="Proteomes" id="UP001234989"/>
    </source>
</evidence>
<feature type="compositionally biased region" description="Polar residues" evidence="1">
    <location>
        <begin position="105"/>
        <end position="115"/>
    </location>
</feature>
<dbReference type="EMBL" id="CP133616">
    <property type="protein sequence ID" value="WMV29786.1"/>
    <property type="molecule type" value="Genomic_DNA"/>
</dbReference>
<feature type="region of interest" description="Disordered" evidence="1">
    <location>
        <begin position="50"/>
        <end position="132"/>
    </location>
</feature>
<dbReference type="AlphaFoldDB" id="A0AAF0R0F0"/>
<evidence type="ECO:0000256" key="1">
    <source>
        <dbReference type="SAM" id="MobiDB-lite"/>
    </source>
</evidence>
<name>A0AAF0R0F0_SOLVR</name>
<organism evidence="2 3">
    <name type="scientific">Solanum verrucosum</name>
    <dbReference type="NCBI Taxonomy" id="315347"/>
    <lineage>
        <taxon>Eukaryota</taxon>
        <taxon>Viridiplantae</taxon>
        <taxon>Streptophyta</taxon>
        <taxon>Embryophyta</taxon>
        <taxon>Tracheophyta</taxon>
        <taxon>Spermatophyta</taxon>
        <taxon>Magnoliopsida</taxon>
        <taxon>eudicotyledons</taxon>
        <taxon>Gunneridae</taxon>
        <taxon>Pentapetalae</taxon>
        <taxon>asterids</taxon>
        <taxon>lamiids</taxon>
        <taxon>Solanales</taxon>
        <taxon>Solanaceae</taxon>
        <taxon>Solanoideae</taxon>
        <taxon>Solaneae</taxon>
        <taxon>Solanum</taxon>
    </lineage>
</organism>
<gene>
    <name evidence="2" type="ORF">MTR67_023171</name>
</gene>